<dbReference type="Proteomes" id="UP000249130">
    <property type="component" value="Unassembled WGS sequence"/>
</dbReference>
<dbReference type="InterPro" id="IPR000182">
    <property type="entry name" value="GNAT_dom"/>
</dbReference>
<evidence type="ECO:0000259" key="1">
    <source>
        <dbReference type="PROSITE" id="PS51186"/>
    </source>
</evidence>
<gene>
    <name evidence="2" type="ORF">CH341_00410</name>
</gene>
<dbReference type="AlphaFoldDB" id="A0A327L850"/>
<protein>
    <submittedName>
        <fullName evidence="2">GNAT family N-acetyltransferase</fullName>
    </submittedName>
</protein>
<proteinExistence type="predicted"/>
<evidence type="ECO:0000313" key="2">
    <source>
        <dbReference type="EMBL" id="RAI46063.1"/>
    </source>
</evidence>
<keyword evidence="2" id="KW-0808">Transferase</keyword>
<dbReference type="PANTHER" id="PTHR43138:SF1">
    <property type="entry name" value="N-ACETYLTRANSFERASE ACA1"/>
    <property type="match status" value="1"/>
</dbReference>
<dbReference type="PANTHER" id="PTHR43138">
    <property type="entry name" value="ACETYLTRANSFERASE, GNAT FAMILY"/>
    <property type="match status" value="1"/>
</dbReference>
<dbReference type="InterPro" id="IPR052742">
    <property type="entry name" value="Mito_N-acetyltransferase"/>
</dbReference>
<feature type="domain" description="N-acetyltransferase" evidence="1">
    <location>
        <begin position="1"/>
        <end position="165"/>
    </location>
</feature>
<dbReference type="SUPFAM" id="SSF55729">
    <property type="entry name" value="Acyl-CoA N-acyltransferases (Nat)"/>
    <property type="match status" value="1"/>
</dbReference>
<dbReference type="InterPro" id="IPR016181">
    <property type="entry name" value="Acyl_CoA_acyltransferase"/>
</dbReference>
<evidence type="ECO:0000313" key="3">
    <source>
        <dbReference type="Proteomes" id="UP000249130"/>
    </source>
</evidence>
<organism evidence="2 3">
    <name type="scientific">Rhodoplanes roseus</name>
    <dbReference type="NCBI Taxonomy" id="29409"/>
    <lineage>
        <taxon>Bacteria</taxon>
        <taxon>Pseudomonadati</taxon>
        <taxon>Pseudomonadota</taxon>
        <taxon>Alphaproteobacteria</taxon>
        <taxon>Hyphomicrobiales</taxon>
        <taxon>Nitrobacteraceae</taxon>
        <taxon>Rhodoplanes</taxon>
    </lineage>
</organism>
<comment type="caution">
    <text evidence="2">The sequence shown here is derived from an EMBL/GenBank/DDBJ whole genome shotgun (WGS) entry which is preliminary data.</text>
</comment>
<dbReference type="Gene3D" id="3.40.630.30">
    <property type="match status" value="1"/>
</dbReference>
<dbReference type="PROSITE" id="PS51186">
    <property type="entry name" value="GNAT"/>
    <property type="match status" value="1"/>
</dbReference>
<reference evidence="2 3" key="1">
    <citation type="submission" date="2017-07" db="EMBL/GenBank/DDBJ databases">
        <title>Draft Genome Sequences of Select Purple Nonsulfur Bacteria.</title>
        <authorList>
            <person name="Lasarre B."/>
            <person name="Mckinlay J.B."/>
        </authorList>
    </citation>
    <scope>NUCLEOTIDE SEQUENCE [LARGE SCALE GENOMIC DNA]</scope>
    <source>
        <strain evidence="2 3">DSM 5909</strain>
    </source>
</reference>
<accession>A0A327L850</accession>
<name>A0A327L850_9BRAD</name>
<dbReference type="RefSeq" id="WP_111417063.1">
    <property type="nucleotide sequence ID" value="NZ_NPEX01000002.1"/>
</dbReference>
<dbReference type="OrthoDB" id="9788300at2"/>
<sequence>MLIRPATDADADALWAILEPVIRAGETYPLPRDMDRDSALAYWLAPAHEVHVAVYEERDREAVLGTYYLRANTAGGGAHVANCGYMVAQDAPGRGVARAMCTHSLDRARARGFRAMQFNFVISSNERAVRLWQHMGFDIVGRLPGAFAHPTLGFVDALVMWREVRDGDS</sequence>
<dbReference type="GO" id="GO:0016747">
    <property type="term" value="F:acyltransferase activity, transferring groups other than amino-acyl groups"/>
    <property type="evidence" value="ECO:0007669"/>
    <property type="project" value="InterPro"/>
</dbReference>
<keyword evidence="3" id="KW-1185">Reference proteome</keyword>
<dbReference type="Pfam" id="PF00583">
    <property type="entry name" value="Acetyltransf_1"/>
    <property type="match status" value="1"/>
</dbReference>
<dbReference type="EMBL" id="NPEX01000002">
    <property type="protein sequence ID" value="RAI46063.1"/>
    <property type="molecule type" value="Genomic_DNA"/>
</dbReference>